<dbReference type="AlphaFoldDB" id="A0A4P2QDC7"/>
<feature type="transmembrane region" description="Helical" evidence="1">
    <location>
        <begin position="20"/>
        <end position="42"/>
    </location>
</feature>
<evidence type="ECO:0000256" key="1">
    <source>
        <dbReference type="SAM" id="Phobius"/>
    </source>
</evidence>
<gene>
    <name evidence="2" type="primary">gspI</name>
    <name evidence="2" type="ORF">SOCEGT47_083530</name>
</gene>
<dbReference type="RefSeq" id="WP_242515709.1">
    <property type="nucleotide sequence ID" value="NZ_CP012670.1"/>
</dbReference>
<protein>
    <submittedName>
        <fullName evidence="2">General secretion pathway protein GspI</fullName>
    </submittedName>
</protein>
<keyword evidence="1" id="KW-1133">Transmembrane helix</keyword>
<name>A0A4P2QDC7_SORCE</name>
<evidence type="ECO:0000313" key="3">
    <source>
        <dbReference type="Proteomes" id="UP000295781"/>
    </source>
</evidence>
<dbReference type="PROSITE" id="PS00409">
    <property type="entry name" value="PROKAR_NTER_METHYL"/>
    <property type="match status" value="1"/>
</dbReference>
<dbReference type="InterPro" id="IPR012902">
    <property type="entry name" value="N_methyl_site"/>
</dbReference>
<evidence type="ECO:0000313" key="2">
    <source>
        <dbReference type="EMBL" id="AUX27755.1"/>
    </source>
</evidence>
<keyword evidence="1" id="KW-0812">Transmembrane</keyword>
<proteinExistence type="predicted"/>
<accession>A0A4P2QDC7</accession>
<reference evidence="2 3" key="1">
    <citation type="submission" date="2015-09" db="EMBL/GenBank/DDBJ databases">
        <title>Sorangium comparison.</title>
        <authorList>
            <person name="Zaburannyi N."/>
            <person name="Bunk B."/>
            <person name="Overmann J."/>
            <person name="Mueller R."/>
        </authorList>
    </citation>
    <scope>NUCLEOTIDE SEQUENCE [LARGE SCALE GENOMIC DNA]</scope>
    <source>
        <strain evidence="2 3">So ceGT47</strain>
    </source>
</reference>
<dbReference type="Proteomes" id="UP000295781">
    <property type="component" value="Chromosome"/>
</dbReference>
<dbReference type="NCBIfam" id="TIGR02532">
    <property type="entry name" value="IV_pilin_GFxxxE"/>
    <property type="match status" value="1"/>
</dbReference>
<dbReference type="Pfam" id="PF07963">
    <property type="entry name" value="N_methyl"/>
    <property type="match status" value="1"/>
</dbReference>
<organism evidence="2 3">
    <name type="scientific">Sorangium cellulosum</name>
    <name type="common">Polyangium cellulosum</name>
    <dbReference type="NCBI Taxonomy" id="56"/>
    <lineage>
        <taxon>Bacteria</taxon>
        <taxon>Pseudomonadati</taxon>
        <taxon>Myxococcota</taxon>
        <taxon>Polyangia</taxon>
        <taxon>Polyangiales</taxon>
        <taxon>Polyangiaceae</taxon>
        <taxon>Sorangium</taxon>
    </lineage>
</organism>
<dbReference type="EMBL" id="CP012670">
    <property type="protein sequence ID" value="AUX27755.1"/>
    <property type="molecule type" value="Genomic_DNA"/>
</dbReference>
<sequence length="236" mass="23897">MGARGHGVLLRARGFTLLEVMVAVAILGLGLTAILSAQAGAFSSAAHARSLSVATGLARCKMTELEERLARDGLPALDEADSGPCCEGDETPGITCSWRIEKPEMPEPKYGELDLDADLDGLGALGDLAKPSESTGAAAPSGNLSDLAQSLVGAQGGEGGGDAAAAGGIAGLLQPFIDMLAPTIQPIFEASARRVTVTLTWKQGAREHDLELVQWITVPQLGAPDESGAGGAGGGE</sequence>
<keyword evidence="1" id="KW-0472">Membrane</keyword>